<dbReference type="EMBL" id="JAUESC010000382">
    <property type="protein sequence ID" value="KAK0587935.1"/>
    <property type="molecule type" value="Genomic_DNA"/>
</dbReference>
<dbReference type="Proteomes" id="UP001168877">
    <property type="component" value="Unassembled WGS sequence"/>
</dbReference>
<evidence type="ECO:0000313" key="1">
    <source>
        <dbReference type="EMBL" id="KAK0587935.1"/>
    </source>
</evidence>
<name>A0AA39VP94_ACESA</name>
<comment type="caution">
    <text evidence="1">The sequence shown here is derived from an EMBL/GenBank/DDBJ whole genome shotgun (WGS) entry which is preliminary data.</text>
</comment>
<protein>
    <submittedName>
        <fullName evidence="1">Uncharacterized protein</fullName>
    </submittedName>
</protein>
<keyword evidence="2" id="KW-1185">Reference proteome</keyword>
<organism evidence="1 2">
    <name type="scientific">Acer saccharum</name>
    <name type="common">Sugar maple</name>
    <dbReference type="NCBI Taxonomy" id="4024"/>
    <lineage>
        <taxon>Eukaryota</taxon>
        <taxon>Viridiplantae</taxon>
        <taxon>Streptophyta</taxon>
        <taxon>Embryophyta</taxon>
        <taxon>Tracheophyta</taxon>
        <taxon>Spermatophyta</taxon>
        <taxon>Magnoliopsida</taxon>
        <taxon>eudicotyledons</taxon>
        <taxon>Gunneridae</taxon>
        <taxon>Pentapetalae</taxon>
        <taxon>rosids</taxon>
        <taxon>malvids</taxon>
        <taxon>Sapindales</taxon>
        <taxon>Sapindaceae</taxon>
        <taxon>Hippocastanoideae</taxon>
        <taxon>Acereae</taxon>
        <taxon>Acer</taxon>
    </lineage>
</organism>
<evidence type="ECO:0000313" key="2">
    <source>
        <dbReference type="Proteomes" id="UP001168877"/>
    </source>
</evidence>
<reference evidence="1" key="1">
    <citation type="journal article" date="2022" name="Plant J.">
        <title>Strategies of tolerance reflected in two North American maple genomes.</title>
        <authorList>
            <person name="McEvoy S.L."/>
            <person name="Sezen U.U."/>
            <person name="Trouern-Trend A."/>
            <person name="McMahon S.M."/>
            <person name="Schaberg P.G."/>
            <person name="Yang J."/>
            <person name="Wegrzyn J.L."/>
            <person name="Swenson N.G."/>
        </authorList>
    </citation>
    <scope>NUCLEOTIDE SEQUENCE</scope>
    <source>
        <strain evidence="1">NS2018</strain>
    </source>
</reference>
<accession>A0AA39VP94</accession>
<gene>
    <name evidence="1" type="ORF">LWI29_031515</name>
</gene>
<sequence length="109" mass="12276">MLSSVKSQVNCAFFSNSNSWFFVFAAVHHTFNCNDCFSAHPNGCYLAAYNPCRWISGSEHDSFKNSSFLQAKRVVIPATILKLPLSCLDAFVWTSLTYHVIGYSPQVER</sequence>
<dbReference type="AlphaFoldDB" id="A0AA39VP94"/>
<reference evidence="1" key="2">
    <citation type="submission" date="2023-06" db="EMBL/GenBank/DDBJ databases">
        <authorList>
            <person name="Swenson N.G."/>
            <person name="Wegrzyn J.L."/>
            <person name="Mcevoy S.L."/>
        </authorList>
    </citation>
    <scope>NUCLEOTIDE SEQUENCE</scope>
    <source>
        <strain evidence="1">NS2018</strain>
        <tissue evidence="1">Leaf</tissue>
    </source>
</reference>
<proteinExistence type="predicted"/>